<feature type="non-terminal residue" evidence="3">
    <location>
        <position position="295"/>
    </location>
</feature>
<dbReference type="PANTHER" id="PTHR43364">
    <property type="entry name" value="NADH-SPECIFIC METHYLGLYOXAL REDUCTASE-RELATED"/>
    <property type="match status" value="1"/>
</dbReference>
<dbReference type="Gene3D" id="1.10.510.10">
    <property type="entry name" value="Transferase(Phosphotransferase) domain 1"/>
    <property type="match status" value="1"/>
</dbReference>
<feature type="compositionally biased region" description="Basic and acidic residues" evidence="1">
    <location>
        <begin position="130"/>
        <end position="140"/>
    </location>
</feature>
<dbReference type="InterPro" id="IPR050523">
    <property type="entry name" value="AKR_Detox_Biosynth"/>
</dbReference>
<dbReference type="PANTHER" id="PTHR43364:SF17">
    <property type="entry name" value="ALDO KETO REDUCTASE"/>
    <property type="match status" value="1"/>
</dbReference>
<dbReference type="PRINTS" id="PR00069">
    <property type="entry name" value="ALDKETRDTASE"/>
</dbReference>
<reference evidence="3 4" key="1">
    <citation type="journal article" date="2015" name="Genome Biol. Evol.">
        <title>Comparative Genomics of a Bacterivorous Green Alga Reveals Evolutionary Causalities and Consequences of Phago-Mixotrophic Mode of Nutrition.</title>
        <authorList>
            <person name="Burns J.A."/>
            <person name="Paasch A."/>
            <person name="Narechania A."/>
            <person name="Kim E."/>
        </authorList>
    </citation>
    <scope>NUCLEOTIDE SEQUENCE [LARGE SCALE GENOMIC DNA]</scope>
    <source>
        <strain evidence="3 4">PLY_AMNH</strain>
    </source>
</reference>
<evidence type="ECO:0000256" key="1">
    <source>
        <dbReference type="SAM" id="MobiDB-lite"/>
    </source>
</evidence>
<evidence type="ECO:0000313" key="4">
    <source>
        <dbReference type="Proteomes" id="UP001190700"/>
    </source>
</evidence>
<dbReference type="AlphaFoldDB" id="A0AAE0FLE6"/>
<feature type="domain" description="NADP-dependent oxidoreductase" evidence="2">
    <location>
        <begin position="182"/>
        <end position="293"/>
    </location>
</feature>
<feature type="region of interest" description="Disordered" evidence="1">
    <location>
        <begin position="107"/>
        <end position="172"/>
    </location>
</feature>
<dbReference type="SUPFAM" id="SSF56112">
    <property type="entry name" value="Protein kinase-like (PK-like)"/>
    <property type="match status" value="1"/>
</dbReference>
<keyword evidence="4" id="KW-1185">Reference proteome</keyword>
<proteinExistence type="predicted"/>
<dbReference type="InterPro" id="IPR020471">
    <property type="entry name" value="AKR"/>
</dbReference>
<dbReference type="Pfam" id="PF06293">
    <property type="entry name" value="Kdo"/>
    <property type="match status" value="1"/>
</dbReference>
<sequence length="295" mass="31685">MTTSAWRAAPEYAVPPHNYGIVTRPGHRPTPYLLFMDHGISLDAFLQKPTCPLDMACKRETCLRMVRGLRALHSGGVAHGDLRAHNLVLSPSRPGSLVFIDFGQGADGQGAAGREPGKGRPEAGQGGGERAGKGGAERPGKGAAGEAGKGRRREPGKSAEEPGKGTERAGQWAAEKAGQGVYQAAVEAELRRLQTDYIDLLQIHWPDRYVPLFGRSQYLVENEGADSVPVQEQVAAIRELIEEGKVRHWGLSNETTFGVVKFCAAADALGAPRPITIQNSFSMVHRSFESDLAEA</sequence>
<comment type="caution">
    <text evidence="3">The sequence shown here is derived from an EMBL/GenBank/DDBJ whole genome shotgun (WGS) entry which is preliminary data.</text>
</comment>
<gene>
    <name evidence="3" type="ORF">CYMTET_29137</name>
</gene>
<evidence type="ECO:0000313" key="3">
    <source>
        <dbReference type="EMBL" id="KAK3261982.1"/>
    </source>
</evidence>
<protein>
    <recommendedName>
        <fullName evidence="2">NADP-dependent oxidoreductase domain-containing protein</fullName>
    </recommendedName>
</protein>
<dbReference type="Pfam" id="PF00248">
    <property type="entry name" value="Aldo_ket_red"/>
    <property type="match status" value="1"/>
</dbReference>
<dbReference type="InterPro" id="IPR036812">
    <property type="entry name" value="NAD(P)_OxRdtase_dom_sf"/>
</dbReference>
<dbReference type="Gene3D" id="3.20.20.100">
    <property type="entry name" value="NADP-dependent oxidoreductase domain"/>
    <property type="match status" value="1"/>
</dbReference>
<dbReference type="SUPFAM" id="SSF51430">
    <property type="entry name" value="NAD(P)-linked oxidoreductase"/>
    <property type="match status" value="1"/>
</dbReference>
<dbReference type="GO" id="GO:0016491">
    <property type="term" value="F:oxidoreductase activity"/>
    <property type="evidence" value="ECO:0007669"/>
    <property type="project" value="InterPro"/>
</dbReference>
<feature type="compositionally biased region" description="Basic and acidic residues" evidence="1">
    <location>
        <begin position="153"/>
        <end position="167"/>
    </location>
</feature>
<name>A0AAE0FLE6_9CHLO</name>
<organism evidence="3 4">
    <name type="scientific">Cymbomonas tetramitiformis</name>
    <dbReference type="NCBI Taxonomy" id="36881"/>
    <lineage>
        <taxon>Eukaryota</taxon>
        <taxon>Viridiplantae</taxon>
        <taxon>Chlorophyta</taxon>
        <taxon>Pyramimonadophyceae</taxon>
        <taxon>Pyramimonadales</taxon>
        <taxon>Pyramimonadaceae</taxon>
        <taxon>Cymbomonas</taxon>
    </lineage>
</organism>
<evidence type="ECO:0000259" key="2">
    <source>
        <dbReference type="Pfam" id="PF00248"/>
    </source>
</evidence>
<dbReference type="Proteomes" id="UP001190700">
    <property type="component" value="Unassembled WGS sequence"/>
</dbReference>
<dbReference type="EMBL" id="LGRX02016525">
    <property type="protein sequence ID" value="KAK3261982.1"/>
    <property type="molecule type" value="Genomic_DNA"/>
</dbReference>
<dbReference type="InterPro" id="IPR023210">
    <property type="entry name" value="NADP_OxRdtase_dom"/>
</dbReference>
<dbReference type="InterPro" id="IPR011009">
    <property type="entry name" value="Kinase-like_dom_sf"/>
</dbReference>
<accession>A0AAE0FLE6</accession>